<organism evidence="1 2">
    <name type="scientific">Amblyomma americanum</name>
    <name type="common">Lone star tick</name>
    <dbReference type="NCBI Taxonomy" id="6943"/>
    <lineage>
        <taxon>Eukaryota</taxon>
        <taxon>Metazoa</taxon>
        <taxon>Ecdysozoa</taxon>
        <taxon>Arthropoda</taxon>
        <taxon>Chelicerata</taxon>
        <taxon>Arachnida</taxon>
        <taxon>Acari</taxon>
        <taxon>Parasitiformes</taxon>
        <taxon>Ixodida</taxon>
        <taxon>Ixodoidea</taxon>
        <taxon>Ixodidae</taxon>
        <taxon>Amblyomminae</taxon>
        <taxon>Amblyomma</taxon>
    </lineage>
</organism>
<sequence length="326" mass="37015">MDELRSERRRVRNAIIRRKYFKVQPETNLLTWAAKQQIHYLHSLDPEEWTAEAISQCFPISVQGAEKLLKSRFTTATPERIAEHDREVQLKWKALKTGKGDEKISPITKQLYLDGKLREDQSYVNKALPVPQEGSHTKAVQLSNLAPKPGQYSKLIASYMKLKNPEKRLPNKNDTQADLEQEYDDVYTEDVASATTLRKLGRRGAHVQVQEYKSAAISKSDTNASVHTMRTTPIPHSSAENENSASTLESFAPQNSETFDILEAIERKDERFQQASSGITEGPGVDGEVLNRRVRIPAHLKKRGSTTYRVGNCYYDNDGEILYKIP</sequence>
<keyword evidence="2" id="KW-1185">Reference proteome</keyword>
<dbReference type="PANTHER" id="PTHR13475">
    <property type="entry name" value="NEUGRIN"/>
    <property type="match status" value="1"/>
</dbReference>
<accession>A0AAQ4F9S0</accession>
<dbReference type="EMBL" id="JARKHS020005619">
    <property type="protein sequence ID" value="KAK8783378.1"/>
    <property type="molecule type" value="Genomic_DNA"/>
</dbReference>
<comment type="caution">
    <text evidence="1">The sequence shown here is derived from an EMBL/GenBank/DDBJ whole genome shotgun (WGS) entry which is preliminary data.</text>
</comment>
<proteinExistence type="predicted"/>
<dbReference type="Proteomes" id="UP001321473">
    <property type="component" value="Unassembled WGS sequence"/>
</dbReference>
<dbReference type="InterPro" id="IPR010487">
    <property type="entry name" value="NGRN/Rrg9"/>
</dbReference>
<evidence type="ECO:0000313" key="1">
    <source>
        <dbReference type="EMBL" id="KAK8783378.1"/>
    </source>
</evidence>
<dbReference type="Pfam" id="PF06413">
    <property type="entry name" value="Neugrin"/>
    <property type="match status" value="1"/>
</dbReference>
<reference evidence="1 2" key="1">
    <citation type="journal article" date="2023" name="Arcadia Sci">
        <title>De novo assembly of a long-read Amblyomma americanum tick genome.</title>
        <authorList>
            <person name="Chou S."/>
            <person name="Poskanzer K.E."/>
            <person name="Rollins M."/>
            <person name="Thuy-Boun P.S."/>
        </authorList>
    </citation>
    <scope>NUCLEOTIDE SEQUENCE [LARGE SCALE GENOMIC DNA]</scope>
    <source>
        <strain evidence="1">F_SG_1</strain>
        <tissue evidence="1">Salivary glands</tissue>
    </source>
</reference>
<evidence type="ECO:0000313" key="2">
    <source>
        <dbReference type="Proteomes" id="UP001321473"/>
    </source>
</evidence>
<gene>
    <name evidence="1" type="ORF">V5799_010258</name>
</gene>
<dbReference type="PANTHER" id="PTHR13475:SF3">
    <property type="entry name" value="NEUGRIN"/>
    <property type="match status" value="1"/>
</dbReference>
<name>A0AAQ4F9S0_AMBAM</name>
<dbReference type="GO" id="GO:0005634">
    <property type="term" value="C:nucleus"/>
    <property type="evidence" value="ECO:0007669"/>
    <property type="project" value="TreeGrafter"/>
</dbReference>
<protein>
    <recommendedName>
        <fullName evidence="3">Neurite outgrowth-associated protein</fullName>
    </recommendedName>
</protein>
<evidence type="ECO:0008006" key="3">
    <source>
        <dbReference type="Google" id="ProtNLM"/>
    </source>
</evidence>
<dbReference type="AlphaFoldDB" id="A0AAQ4F9S0"/>